<protein>
    <submittedName>
        <fullName evidence="1">Uncharacterized protein</fullName>
    </submittedName>
</protein>
<accession>A0AAV7V1F6</accession>
<evidence type="ECO:0000313" key="1">
    <source>
        <dbReference type="EMBL" id="KAJ1195028.1"/>
    </source>
</evidence>
<name>A0AAV7V1F6_PLEWA</name>
<sequence>MATYNMRDLPPNPEEKDFVQAYENVREKYKGTLPGPGTQRFPAAPDVRFHQMVFNEGRTLAWVASDALLAGGDASWRLVGLPEVVCKCVSFDALHCMFEVFCGKLFHAKQDAMSWSQETCYNC</sequence>
<reference evidence="1" key="1">
    <citation type="journal article" date="2022" name="bioRxiv">
        <title>Sequencing and chromosome-scale assembly of the giantPleurodeles waltlgenome.</title>
        <authorList>
            <person name="Brown T."/>
            <person name="Elewa A."/>
            <person name="Iarovenko S."/>
            <person name="Subramanian E."/>
            <person name="Araus A.J."/>
            <person name="Petzold A."/>
            <person name="Susuki M."/>
            <person name="Suzuki K.-i.T."/>
            <person name="Hayashi T."/>
            <person name="Toyoda A."/>
            <person name="Oliveira C."/>
            <person name="Osipova E."/>
            <person name="Leigh N.D."/>
            <person name="Simon A."/>
            <person name="Yun M.H."/>
        </authorList>
    </citation>
    <scope>NUCLEOTIDE SEQUENCE</scope>
    <source>
        <strain evidence="1">20211129_DDA</strain>
        <tissue evidence="1">Liver</tissue>
    </source>
</reference>
<organism evidence="1 2">
    <name type="scientific">Pleurodeles waltl</name>
    <name type="common">Iberian ribbed newt</name>
    <dbReference type="NCBI Taxonomy" id="8319"/>
    <lineage>
        <taxon>Eukaryota</taxon>
        <taxon>Metazoa</taxon>
        <taxon>Chordata</taxon>
        <taxon>Craniata</taxon>
        <taxon>Vertebrata</taxon>
        <taxon>Euteleostomi</taxon>
        <taxon>Amphibia</taxon>
        <taxon>Batrachia</taxon>
        <taxon>Caudata</taxon>
        <taxon>Salamandroidea</taxon>
        <taxon>Salamandridae</taxon>
        <taxon>Pleurodelinae</taxon>
        <taxon>Pleurodeles</taxon>
    </lineage>
</organism>
<gene>
    <name evidence="1" type="ORF">NDU88_004311</name>
</gene>
<keyword evidence="2" id="KW-1185">Reference proteome</keyword>
<dbReference type="EMBL" id="JANPWB010000004">
    <property type="protein sequence ID" value="KAJ1195028.1"/>
    <property type="molecule type" value="Genomic_DNA"/>
</dbReference>
<evidence type="ECO:0000313" key="2">
    <source>
        <dbReference type="Proteomes" id="UP001066276"/>
    </source>
</evidence>
<dbReference type="AlphaFoldDB" id="A0AAV7V1F6"/>
<dbReference type="Proteomes" id="UP001066276">
    <property type="component" value="Chromosome 2_2"/>
</dbReference>
<proteinExistence type="predicted"/>
<comment type="caution">
    <text evidence="1">The sequence shown here is derived from an EMBL/GenBank/DDBJ whole genome shotgun (WGS) entry which is preliminary data.</text>
</comment>